<evidence type="ECO:0000256" key="1">
    <source>
        <dbReference type="SAM" id="Coils"/>
    </source>
</evidence>
<dbReference type="GO" id="GO:0005923">
    <property type="term" value="C:bicellular tight junction"/>
    <property type="evidence" value="ECO:0007669"/>
    <property type="project" value="TreeGrafter"/>
</dbReference>
<gene>
    <name evidence="4" type="ORF">R3I93_014935</name>
</gene>
<evidence type="ECO:0000256" key="2">
    <source>
        <dbReference type="SAM" id="MobiDB-lite"/>
    </source>
</evidence>
<keyword evidence="1" id="KW-0175">Coiled coil</keyword>
<dbReference type="InterPro" id="IPR056240">
    <property type="entry name" value="POF1B_HlH"/>
</dbReference>
<dbReference type="Pfam" id="PF24617">
    <property type="entry name" value="POF1B_HlH"/>
    <property type="match status" value="1"/>
</dbReference>
<feature type="coiled-coil region" evidence="1">
    <location>
        <begin position="373"/>
        <end position="421"/>
    </location>
</feature>
<dbReference type="GO" id="GO:0003382">
    <property type="term" value="P:epithelial cell morphogenesis"/>
    <property type="evidence" value="ECO:0007669"/>
    <property type="project" value="TreeGrafter"/>
</dbReference>
<organism evidence="4 5">
    <name type="scientific">Phoxinus phoxinus</name>
    <name type="common">Eurasian minnow</name>
    <dbReference type="NCBI Taxonomy" id="58324"/>
    <lineage>
        <taxon>Eukaryota</taxon>
        <taxon>Metazoa</taxon>
        <taxon>Chordata</taxon>
        <taxon>Craniata</taxon>
        <taxon>Vertebrata</taxon>
        <taxon>Euteleostomi</taxon>
        <taxon>Actinopterygii</taxon>
        <taxon>Neopterygii</taxon>
        <taxon>Teleostei</taxon>
        <taxon>Ostariophysi</taxon>
        <taxon>Cypriniformes</taxon>
        <taxon>Leuciscidae</taxon>
        <taxon>Phoxininae</taxon>
        <taxon>Phoxinus</taxon>
    </lineage>
</organism>
<proteinExistence type="predicted"/>
<sequence length="624" mass="70836">MTYVNAVRAVNFAEPSTQVLTSTSEGATLYGTRTQAGSQLPFQPDSSVGTSEVIPHFAKLTLNGPQLQHQIRYSPEYTGPPLHQASAVSISDGYRAMNVVGPQQQQVQYINSPTEGNVVYGGARYPLTCAGPQLQQASAVSISDGYRAMNVVGSQQQQQVQYINRPTEGNVVYGGAARYLVPVQMYQAPRVMQQVYHLRNVQPVSVSSVDETDYRGQVIQNLNGQSQTPVSSQVSSPVKSPLPSESESVESSSIHEEYAVDMREMKNGFSSEIKTEVFEEEPVAKMDNRFFGELLAEVYRKNYDIHACISEHVAKIRGRKHLLDSTIDYKVDKDEIESLIPKGVSELTKQQIRYLLQTRVTADKTMRLLMATFSSLREELVRMQEDLRNLESEKEALEREMNFKKDQASKYEKLLDNVREQSGQMQISLKESHNAQRSLESQLLAFQTRDPSKDYRIKELEGSKRALEQENELLRKKMTGQCSSSTVQIKTEELSREYERMLNELRGEKDRELQNLRSQLIKIQTERTVTHTSDSTLELRITELLTKLEQHESVIRHQEEEIKRLKQQRIDSSSSATKTVVTKRYSTQYPLLGLLSDDYKYTPPIKADRTVFFETTGEVTTRLA</sequence>
<dbReference type="AlphaFoldDB" id="A0AAN9CNX6"/>
<feature type="region of interest" description="Disordered" evidence="2">
    <location>
        <begin position="222"/>
        <end position="253"/>
    </location>
</feature>
<accession>A0AAN9CNX6</accession>
<dbReference type="GO" id="GO:0005884">
    <property type="term" value="C:actin filament"/>
    <property type="evidence" value="ECO:0007669"/>
    <property type="project" value="TreeGrafter"/>
</dbReference>
<dbReference type="GO" id="GO:0070830">
    <property type="term" value="P:bicellular tight junction assembly"/>
    <property type="evidence" value="ECO:0007669"/>
    <property type="project" value="TreeGrafter"/>
</dbReference>
<evidence type="ECO:0000259" key="3">
    <source>
        <dbReference type="Pfam" id="PF24617"/>
    </source>
</evidence>
<dbReference type="InterPro" id="IPR026186">
    <property type="entry name" value="POF1B"/>
</dbReference>
<protein>
    <recommendedName>
        <fullName evidence="3">POF1B helix-loop-helix domain-containing protein</fullName>
    </recommendedName>
</protein>
<dbReference type="GO" id="GO:0007015">
    <property type="term" value="P:actin filament organization"/>
    <property type="evidence" value="ECO:0007669"/>
    <property type="project" value="TreeGrafter"/>
</dbReference>
<name>A0AAN9CNX6_9TELE</name>
<dbReference type="PANTHER" id="PTHR22546:SF0">
    <property type="entry name" value="PROTEIN POF1B"/>
    <property type="match status" value="1"/>
</dbReference>
<feature type="coiled-coil region" evidence="1">
    <location>
        <begin position="457"/>
        <end position="568"/>
    </location>
</feature>
<dbReference type="Proteomes" id="UP001364617">
    <property type="component" value="Unassembled WGS sequence"/>
</dbReference>
<feature type="domain" description="POF1B helix-loop-helix" evidence="3">
    <location>
        <begin position="289"/>
        <end position="373"/>
    </location>
</feature>
<dbReference type="EMBL" id="JAYKXH010000015">
    <property type="protein sequence ID" value="KAK7143927.1"/>
    <property type="molecule type" value="Genomic_DNA"/>
</dbReference>
<feature type="compositionally biased region" description="Low complexity" evidence="2">
    <location>
        <begin position="225"/>
        <end position="252"/>
    </location>
</feature>
<dbReference type="GO" id="GO:0005912">
    <property type="term" value="C:adherens junction"/>
    <property type="evidence" value="ECO:0007669"/>
    <property type="project" value="TreeGrafter"/>
</dbReference>
<comment type="caution">
    <text evidence="4">The sequence shown here is derived from an EMBL/GenBank/DDBJ whole genome shotgun (WGS) entry which is preliminary data.</text>
</comment>
<dbReference type="GO" id="GO:0051015">
    <property type="term" value="F:actin filament binding"/>
    <property type="evidence" value="ECO:0007669"/>
    <property type="project" value="TreeGrafter"/>
</dbReference>
<evidence type="ECO:0000313" key="4">
    <source>
        <dbReference type="EMBL" id="KAK7143927.1"/>
    </source>
</evidence>
<keyword evidence="5" id="KW-1185">Reference proteome</keyword>
<dbReference type="PANTHER" id="PTHR22546">
    <property type="entry name" value="PREMATURE OVARIAN FAILURE, 1B"/>
    <property type="match status" value="1"/>
</dbReference>
<reference evidence="4 5" key="1">
    <citation type="submission" date="2024-02" db="EMBL/GenBank/DDBJ databases">
        <title>Chromosome-level genome assembly of the Eurasian Minnow (Phoxinus phoxinus).</title>
        <authorList>
            <person name="Oriowo T.O."/>
            <person name="Martin S."/>
            <person name="Stange M."/>
            <person name="Chrysostomakis Y."/>
            <person name="Brown T."/>
            <person name="Winkler S."/>
            <person name="Kukowka S."/>
            <person name="Myers E.W."/>
            <person name="Bohne A."/>
        </authorList>
    </citation>
    <scope>NUCLEOTIDE SEQUENCE [LARGE SCALE GENOMIC DNA]</scope>
    <source>
        <strain evidence="4">ZFMK-TIS-60720</strain>
        <tissue evidence="4">Whole Organism</tissue>
    </source>
</reference>
<evidence type="ECO:0000313" key="5">
    <source>
        <dbReference type="Proteomes" id="UP001364617"/>
    </source>
</evidence>